<dbReference type="Proteomes" id="UP000036520">
    <property type="component" value="Chromosome"/>
</dbReference>
<protein>
    <submittedName>
        <fullName evidence="1">Uncharacterized protein</fullName>
    </submittedName>
</protein>
<gene>
    <name evidence="1" type="ORF">CA2015_3515</name>
</gene>
<reference evidence="1 2" key="1">
    <citation type="submission" date="2015-07" db="EMBL/GenBank/DDBJ databases">
        <authorList>
            <person name="Kim K.M."/>
        </authorList>
    </citation>
    <scope>NUCLEOTIDE SEQUENCE [LARGE SCALE GENOMIC DNA]</scope>
    <source>
        <strain evidence="1 2">KCTC 12363</strain>
    </source>
</reference>
<keyword evidence="2" id="KW-1185">Reference proteome</keyword>
<evidence type="ECO:0000313" key="2">
    <source>
        <dbReference type="Proteomes" id="UP000036520"/>
    </source>
</evidence>
<accession>A0A0H4PWZ9</accession>
<dbReference type="AlphaFoldDB" id="A0A0H4PWZ9"/>
<evidence type="ECO:0000313" key="1">
    <source>
        <dbReference type="EMBL" id="AKP52897.1"/>
    </source>
</evidence>
<dbReference type="EMBL" id="CP012040">
    <property type="protein sequence ID" value="AKP52897.1"/>
    <property type="molecule type" value="Genomic_DNA"/>
</dbReference>
<dbReference type="KEGG" id="camu:CA2015_3515"/>
<organism evidence="1 2">
    <name type="scientific">Cyclobacterium amurskyense</name>
    <dbReference type="NCBI Taxonomy" id="320787"/>
    <lineage>
        <taxon>Bacteria</taxon>
        <taxon>Pseudomonadati</taxon>
        <taxon>Bacteroidota</taxon>
        <taxon>Cytophagia</taxon>
        <taxon>Cytophagales</taxon>
        <taxon>Cyclobacteriaceae</taxon>
        <taxon>Cyclobacterium</taxon>
    </lineage>
</organism>
<name>A0A0H4PWZ9_9BACT</name>
<sequence length="330" mass="38738">MNITHTVDFDKDIYQMFKKKNGLAPFFQKSGRRFFEYMYDNKLYRHFFHFMEPPKTSISFLRQLINSSSYFDNELFHIVFKAFLFAETRFIENYIPQNSHEERLTGHLISEFSSALGIIKKSFADKSYEMYNEKLELDFFYADLSSNKREKITGSDFGLIFHINLPDYPNEVRAVVFQAKKFKNNATIDIQQCRALKEFGNKGAYYCFYDMELKETSSPLVVQANRILLPSEDEKVKSKSFSRDEIFNNWDGGIPLSVFLTFNLLSGENEKYYKSFNNIWEASNYVSKDNRELADINPSKIFLVSLGGIKDSGQDIRNLSNVFNFSRFED</sequence>
<proteinExistence type="predicted"/>